<proteinExistence type="predicted"/>
<evidence type="ECO:0000313" key="1">
    <source>
        <dbReference type="EMBL" id="TCM71092.1"/>
    </source>
</evidence>
<dbReference type="PANTHER" id="PTHR31793:SF40">
    <property type="entry name" value="ACYL-COA THIOESTER HYDROLASE, YBGC_YBAW FAMILY"/>
    <property type="match status" value="1"/>
</dbReference>
<keyword evidence="1" id="KW-0378">Hydrolase</keyword>
<accession>A0A4R1Y5U4</accession>
<dbReference type="Gene3D" id="3.10.129.10">
    <property type="entry name" value="Hotdog Thioesterase"/>
    <property type="match status" value="1"/>
</dbReference>
<dbReference type="EMBL" id="SLVJ01000001">
    <property type="protein sequence ID" value="TCM71092.1"/>
    <property type="molecule type" value="Genomic_DNA"/>
</dbReference>
<dbReference type="SUPFAM" id="SSF54637">
    <property type="entry name" value="Thioesterase/thiol ester dehydrase-isomerase"/>
    <property type="match status" value="1"/>
</dbReference>
<dbReference type="PANTHER" id="PTHR31793">
    <property type="entry name" value="4-HYDROXYBENZOYL-COA THIOESTERASE FAMILY MEMBER"/>
    <property type="match status" value="1"/>
</dbReference>
<dbReference type="AlphaFoldDB" id="A0A4R1Y5U4"/>
<gene>
    <name evidence="1" type="ORF">EC844_101379</name>
</gene>
<reference evidence="1 2" key="1">
    <citation type="submission" date="2019-03" db="EMBL/GenBank/DDBJ databases">
        <title>Genomic analyses of the natural microbiome of Caenorhabditis elegans.</title>
        <authorList>
            <person name="Samuel B."/>
        </authorList>
    </citation>
    <scope>NUCLEOTIDE SEQUENCE [LARGE SCALE GENOMIC DNA]</scope>
    <source>
        <strain evidence="1 2">JUb89</strain>
    </source>
</reference>
<dbReference type="InterPro" id="IPR029069">
    <property type="entry name" value="HotDog_dom_sf"/>
</dbReference>
<evidence type="ECO:0000313" key="2">
    <source>
        <dbReference type="Proteomes" id="UP000294963"/>
    </source>
</evidence>
<protein>
    <submittedName>
        <fullName evidence="1">Acyl-CoA thioester hydrolase</fullName>
    </submittedName>
</protein>
<dbReference type="Pfam" id="PF13279">
    <property type="entry name" value="4HBT_2"/>
    <property type="match status" value="1"/>
</dbReference>
<dbReference type="OrthoDB" id="9799036at2"/>
<dbReference type="Proteomes" id="UP000294963">
    <property type="component" value="Unassembled WGS sequence"/>
</dbReference>
<organism evidence="1 2">
    <name type="scientific">Acinetobacter calcoaceticus</name>
    <dbReference type="NCBI Taxonomy" id="471"/>
    <lineage>
        <taxon>Bacteria</taxon>
        <taxon>Pseudomonadati</taxon>
        <taxon>Pseudomonadota</taxon>
        <taxon>Gammaproteobacteria</taxon>
        <taxon>Moraxellales</taxon>
        <taxon>Moraxellaceae</taxon>
        <taxon>Acinetobacter</taxon>
        <taxon>Acinetobacter calcoaceticus/baumannii complex</taxon>
    </lineage>
</organism>
<comment type="caution">
    <text evidence="1">The sequence shown here is derived from an EMBL/GenBank/DDBJ whole genome shotgun (WGS) entry which is preliminary data.</text>
</comment>
<dbReference type="InterPro" id="IPR050563">
    <property type="entry name" value="4-hydroxybenzoyl-CoA_TE"/>
</dbReference>
<dbReference type="GO" id="GO:0047617">
    <property type="term" value="F:fatty acyl-CoA hydrolase activity"/>
    <property type="evidence" value="ECO:0007669"/>
    <property type="project" value="TreeGrafter"/>
</dbReference>
<keyword evidence="2" id="KW-1185">Reference proteome</keyword>
<sequence length="149" mass="17336">MNILEEYPVIHVQNVAWGDMDAFGHVNNVIYYRYIESSRISYFDRLNVFALDVLPVVASSQCKYLKPVYYPDVLKIAVRVEEMRNSAIRMHYLLFSEQQRQVVATAEAVVVFVDKVQMQKTPIPNHLRDSIIDLEQSVHHILTSTQDNH</sequence>
<dbReference type="CDD" id="cd00586">
    <property type="entry name" value="4HBT"/>
    <property type="match status" value="1"/>
</dbReference>
<name>A0A4R1Y5U4_ACICA</name>